<evidence type="ECO:0000256" key="9">
    <source>
        <dbReference type="ARBA" id="ARBA00022963"/>
    </source>
</evidence>
<evidence type="ECO:0000259" key="14">
    <source>
        <dbReference type="Pfam" id="PF00388"/>
    </source>
</evidence>
<evidence type="ECO:0000313" key="15">
    <source>
        <dbReference type="EMBL" id="GBN61780.1"/>
    </source>
</evidence>
<dbReference type="InterPro" id="IPR000909">
    <property type="entry name" value="PLipase_C_PInositol-sp_X_dom"/>
</dbReference>
<proteinExistence type="predicted"/>
<dbReference type="GO" id="GO:0046488">
    <property type="term" value="P:phosphatidylinositol metabolic process"/>
    <property type="evidence" value="ECO:0007669"/>
    <property type="project" value="TreeGrafter"/>
</dbReference>
<evidence type="ECO:0000256" key="6">
    <source>
        <dbReference type="ARBA" id="ARBA00022723"/>
    </source>
</evidence>
<dbReference type="GO" id="GO:0007265">
    <property type="term" value="P:Ras protein signal transduction"/>
    <property type="evidence" value="ECO:0007669"/>
    <property type="project" value="TreeGrafter"/>
</dbReference>
<keyword evidence="13" id="KW-0456">Lyase</keyword>
<dbReference type="InterPro" id="IPR001192">
    <property type="entry name" value="PI-PLC_fam"/>
</dbReference>
<keyword evidence="12" id="KW-0807">Transducer</keyword>
<dbReference type="InterPro" id="IPR017946">
    <property type="entry name" value="PLC-like_Pdiesterase_TIM-brl"/>
</dbReference>
<evidence type="ECO:0000256" key="1">
    <source>
        <dbReference type="ARBA" id="ARBA00000110"/>
    </source>
</evidence>
<evidence type="ECO:0000256" key="12">
    <source>
        <dbReference type="ARBA" id="ARBA00023224"/>
    </source>
</evidence>
<dbReference type="GO" id="GO:0016829">
    <property type="term" value="F:lyase activity"/>
    <property type="evidence" value="ECO:0007669"/>
    <property type="project" value="UniProtKB-KW"/>
</dbReference>
<keyword evidence="16" id="KW-1185">Reference proteome</keyword>
<dbReference type="GO" id="GO:0051209">
    <property type="term" value="P:release of sequestered calcium ion into cytosol"/>
    <property type="evidence" value="ECO:0007669"/>
    <property type="project" value="TreeGrafter"/>
</dbReference>
<dbReference type="GO" id="GO:0007186">
    <property type="term" value="P:G protein-coupled receptor signaling pathway"/>
    <property type="evidence" value="ECO:0007669"/>
    <property type="project" value="TreeGrafter"/>
</dbReference>
<evidence type="ECO:0000313" key="16">
    <source>
        <dbReference type="Proteomes" id="UP000499080"/>
    </source>
</evidence>
<dbReference type="PANTHER" id="PTHR10336">
    <property type="entry name" value="PHOSPHOINOSITIDE-SPECIFIC PHOSPHOLIPASE C FAMILY PROTEIN"/>
    <property type="match status" value="1"/>
</dbReference>
<dbReference type="SUPFAM" id="SSF51695">
    <property type="entry name" value="PLC-like phosphodiesterases"/>
    <property type="match status" value="1"/>
</dbReference>
<dbReference type="PROSITE" id="PS50007">
    <property type="entry name" value="PIPLC_X_DOMAIN"/>
    <property type="match status" value="1"/>
</dbReference>
<keyword evidence="5" id="KW-0964">Secreted</keyword>
<evidence type="ECO:0000256" key="2">
    <source>
        <dbReference type="ARBA" id="ARBA00001195"/>
    </source>
</evidence>
<sequence>MGHVASEIIHSDQMSSRWCGAEGWRGVPVQMSSSSSDPIVIAENELLLSFLPQTMNQPLSHYFIASSHNTYLTGHQLKGESSVELYSQVQNELQWCMKCMLLRLQKLFGLCGVCGTDLLRSC</sequence>
<gene>
    <name evidence="15" type="ORF">AVEN_84550_1</name>
</gene>
<dbReference type="GO" id="GO:0004435">
    <property type="term" value="F:phosphatidylinositol-4,5-bisphosphate phospholipase C activity"/>
    <property type="evidence" value="ECO:0007669"/>
    <property type="project" value="UniProtKB-EC"/>
</dbReference>
<keyword evidence="10" id="KW-0443">Lipid metabolism</keyword>
<dbReference type="GO" id="GO:0046872">
    <property type="term" value="F:metal ion binding"/>
    <property type="evidence" value="ECO:0007669"/>
    <property type="project" value="UniProtKB-KW"/>
</dbReference>
<dbReference type="GO" id="GO:0005576">
    <property type="term" value="C:extracellular region"/>
    <property type="evidence" value="ECO:0007669"/>
    <property type="project" value="UniProtKB-SubCell"/>
</dbReference>
<keyword evidence="9" id="KW-0442">Lipid degradation</keyword>
<evidence type="ECO:0000256" key="3">
    <source>
        <dbReference type="ARBA" id="ARBA00004613"/>
    </source>
</evidence>
<keyword evidence="11" id="KW-1015">Disulfide bond</keyword>
<protein>
    <recommendedName>
        <fullName evidence="4">phosphoinositide phospholipase C</fullName>
        <ecNumber evidence="4">3.1.4.11</ecNumber>
    </recommendedName>
</protein>
<dbReference type="EMBL" id="BGPR01138275">
    <property type="protein sequence ID" value="GBN61780.1"/>
    <property type="molecule type" value="Genomic_DNA"/>
</dbReference>
<organism evidence="15 16">
    <name type="scientific">Araneus ventricosus</name>
    <name type="common">Orbweaver spider</name>
    <name type="synonym">Epeira ventricosa</name>
    <dbReference type="NCBI Taxonomy" id="182803"/>
    <lineage>
        <taxon>Eukaryota</taxon>
        <taxon>Metazoa</taxon>
        <taxon>Ecdysozoa</taxon>
        <taxon>Arthropoda</taxon>
        <taxon>Chelicerata</taxon>
        <taxon>Arachnida</taxon>
        <taxon>Araneae</taxon>
        <taxon>Araneomorphae</taxon>
        <taxon>Entelegynae</taxon>
        <taxon>Araneoidea</taxon>
        <taxon>Araneidae</taxon>
        <taxon>Araneus</taxon>
    </lineage>
</organism>
<dbReference type="OrthoDB" id="269822at2759"/>
<accession>A0A4Y2QFG1</accession>
<evidence type="ECO:0000256" key="11">
    <source>
        <dbReference type="ARBA" id="ARBA00023157"/>
    </source>
</evidence>
<name>A0A4Y2QFG1_ARAVE</name>
<feature type="domain" description="Phosphatidylinositol-specific phospholipase C X" evidence="14">
    <location>
        <begin position="55"/>
        <end position="89"/>
    </location>
</feature>
<evidence type="ECO:0000256" key="5">
    <source>
        <dbReference type="ARBA" id="ARBA00022525"/>
    </source>
</evidence>
<keyword evidence="7" id="KW-0378">Hydrolase</keyword>
<dbReference type="PANTHER" id="PTHR10336:SF6">
    <property type="entry name" value="1-PHOSPHATIDYLINOSITOL 4,5-BISPHOSPHATE PHOSPHODIESTERASE EPSILON-1"/>
    <property type="match status" value="1"/>
</dbReference>
<keyword evidence="6" id="KW-0479">Metal-binding</keyword>
<evidence type="ECO:0000256" key="4">
    <source>
        <dbReference type="ARBA" id="ARBA00012368"/>
    </source>
</evidence>
<evidence type="ECO:0000256" key="7">
    <source>
        <dbReference type="ARBA" id="ARBA00022801"/>
    </source>
</evidence>
<comment type="subcellular location">
    <subcellularLocation>
        <location evidence="3">Secreted</location>
    </subcellularLocation>
</comment>
<comment type="catalytic activity">
    <reaction evidence="1">
        <text>an N-(acyl)-sphingosylphosphoethanolamine = an N-(acyl)-sphingosyl-1,3-cyclic phosphate + ethanolamine</text>
        <dbReference type="Rhea" id="RHEA:60648"/>
        <dbReference type="ChEBI" id="CHEBI:57603"/>
        <dbReference type="ChEBI" id="CHEBI:143891"/>
        <dbReference type="ChEBI" id="CHEBI:143892"/>
    </reaction>
</comment>
<evidence type="ECO:0000256" key="13">
    <source>
        <dbReference type="ARBA" id="ARBA00023239"/>
    </source>
</evidence>
<dbReference type="GO" id="GO:0016042">
    <property type="term" value="P:lipid catabolic process"/>
    <property type="evidence" value="ECO:0007669"/>
    <property type="project" value="UniProtKB-KW"/>
</dbReference>
<evidence type="ECO:0000256" key="8">
    <source>
        <dbReference type="ARBA" id="ARBA00022842"/>
    </source>
</evidence>
<dbReference type="Pfam" id="PF00388">
    <property type="entry name" value="PI-PLC-X"/>
    <property type="match status" value="1"/>
</dbReference>
<comment type="catalytic activity">
    <reaction evidence="2">
        <text>a 1,2-diacyl-sn-glycero-3-phospho-(1D-myo-inositol-4,5-bisphosphate) + H2O = 1D-myo-inositol 1,4,5-trisphosphate + a 1,2-diacyl-sn-glycerol + H(+)</text>
        <dbReference type="Rhea" id="RHEA:33179"/>
        <dbReference type="ChEBI" id="CHEBI:15377"/>
        <dbReference type="ChEBI" id="CHEBI:15378"/>
        <dbReference type="ChEBI" id="CHEBI:17815"/>
        <dbReference type="ChEBI" id="CHEBI:58456"/>
        <dbReference type="ChEBI" id="CHEBI:203600"/>
        <dbReference type="EC" id="3.1.4.11"/>
    </reaction>
</comment>
<comment type="caution">
    <text evidence="15">The sequence shown here is derived from an EMBL/GenBank/DDBJ whole genome shotgun (WGS) entry which is preliminary data.</text>
</comment>
<dbReference type="AlphaFoldDB" id="A0A4Y2QFG1"/>
<dbReference type="Proteomes" id="UP000499080">
    <property type="component" value="Unassembled WGS sequence"/>
</dbReference>
<dbReference type="EC" id="3.1.4.11" evidence="4"/>
<reference evidence="15 16" key="1">
    <citation type="journal article" date="2019" name="Sci. Rep.">
        <title>Orb-weaving spider Araneus ventricosus genome elucidates the spidroin gene catalogue.</title>
        <authorList>
            <person name="Kono N."/>
            <person name="Nakamura H."/>
            <person name="Ohtoshi R."/>
            <person name="Moran D.A.P."/>
            <person name="Shinohara A."/>
            <person name="Yoshida Y."/>
            <person name="Fujiwara M."/>
            <person name="Mori M."/>
            <person name="Tomita M."/>
            <person name="Arakawa K."/>
        </authorList>
    </citation>
    <scope>NUCLEOTIDE SEQUENCE [LARGE SCALE GENOMIC DNA]</scope>
</reference>
<dbReference type="FunFam" id="3.20.20.190:FF:000084">
    <property type="match status" value="1"/>
</dbReference>
<evidence type="ECO:0000256" key="10">
    <source>
        <dbReference type="ARBA" id="ARBA00023098"/>
    </source>
</evidence>
<dbReference type="Gene3D" id="3.20.20.190">
    <property type="entry name" value="Phosphatidylinositol (PI) phosphodiesterase"/>
    <property type="match status" value="1"/>
</dbReference>
<dbReference type="GO" id="GO:0048015">
    <property type="term" value="P:phosphatidylinositol-mediated signaling"/>
    <property type="evidence" value="ECO:0007669"/>
    <property type="project" value="TreeGrafter"/>
</dbReference>
<keyword evidence="8" id="KW-0460">Magnesium</keyword>